<evidence type="ECO:0000313" key="2">
    <source>
        <dbReference type="Proteomes" id="UP001285441"/>
    </source>
</evidence>
<reference evidence="1" key="2">
    <citation type="submission" date="2023-06" db="EMBL/GenBank/DDBJ databases">
        <authorList>
            <consortium name="Lawrence Berkeley National Laboratory"/>
            <person name="Haridas S."/>
            <person name="Hensen N."/>
            <person name="Bonometti L."/>
            <person name="Westerberg I."/>
            <person name="Brannstrom I.O."/>
            <person name="Guillou S."/>
            <person name="Cros-Aarteil S."/>
            <person name="Calhoun S."/>
            <person name="Kuo A."/>
            <person name="Mondo S."/>
            <person name="Pangilinan J."/>
            <person name="Riley R."/>
            <person name="LaButti K."/>
            <person name="Andreopoulos B."/>
            <person name="Lipzen A."/>
            <person name="Chen C."/>
            <person name="Yanf M."/>
            <person name="Daum C."/>
            <person name="Ng V."/>
            <person name="Clum A."/>
            <person name="Steindorff A."/>
            <person name="Ohm R."/>
            <person name="Martin F."/>
            <person name="Silar P."/>
            <person name="Natvig D."/>
            <person name="Lalanne C."/>
            <person name="Gautier V."/>
            <person name="Ament-velasquez S.L."/>
            <person name="Kruys A."/>
            <person name="Hutchinson M.I."/>
            <person name="Powell A.J."/>
            <person name="Barry K."/>
            <person name="Miller A.N."/>
            <person name="Grigoriev I.V."/>
            <person name="Debuchy R."/>
            <person name="Gladieux P."/>
            <person name="Thoren M.H."/>
            <person name="Johannesson H."/>
        </authorList>
    </citation>
    <scope>NUCLEOTIDE SEQUENCE</scope>
    <source>
        <strain evidence="1">CBS 232.78</strain>
    </source>
</reference>
<evidence type="ECO:0000313" key="1">
    <source>
        <dbReference type="EMBL" id="KAK3387400.1"/>
    </source>
</evidence>
<accession>A0AAE0U1R6</accession>
<name>A0AAE0U1R6_9PEZI</name>
<sequence length="126" mass="14474">MHMNTCNCNCNCDLSPTIANSHGTCDSLPTVQWRHDWGAEYPWRLGQIVEEHTNWRGTWTLEVKNMLAMDWENGVLRELKDHKHGLKHKRMPTRHLPFVSQGNKPGETLTHMAGGLDDLMTWLGKA</sequence>
<organism evidence="1 2">
    <name type="scientific">Podospora didyma</name>
    <dbReference type="NCBI Taxonomy" id="330526"/>
    <lineage>
        <taxon>Eukaryota</taxon>
        <taxon>Fungi</taxon>
        <taxon>Dikarya</taxon>
        <taxon>Ascomycota</taxon>
        <taxon>Pezizomycotina</taxon>
        <taxon>Sordariomycetes</taxon>
        <taxon>Sordariomycetidae</taxon>
        <taxon>Sordariales</taxon>
        <taxon>Podosporaceae</taxon>
        <taxon>Podospora</taxon>
    </lineage>
</organism>
<gene>
    <name evidence="1" type="ORF">B0H63DRAFT_448246</name>
</gene>
<comment type="caution">
    <text evidence="1">The sequence shown here is derived from an EMBL/GenBank/DDBJ whole genome shotgun (WGS) entry which is preliminary data.</text>
</comment>
<reference evidence="1" key="1">
    <citation type="journal article" date="2023" name="Mol. Phylogenet. Evol.">
        <title>Genome-scale phylogeny and comparative genomics of the fungal order Sordariales.</title>
        <authorList>
            <person name="Hensen N."/>
            <person name="Bonometti L."/>
            <person name="Westerberg I."/>
            <person name="Brannstrom I.O."/>
            <person name="Guillou S."/>
            <person name="Cros-Aarteil S."/>
            <person name="Calhoun S."/>
            <person name="Haridas S."/>
            <person name="Kuo A."/>
            <person name="Mondo S."/>
            <person name="Pangilinan J."/>
            <person name="Riley R."/>
            <person name="LaButti K."/>
            <person name="Andreopoulos B."/>
            <person name="Lipzen A."/>
            <person name="Chen C."/>
            <person name="Yan M."/>
            <person name="Daum C."/>
            <person name="Ng V."/>
            <person name="Clum A."/>
            <person name="Steindorff A."/>
            <person name="Ohm R.A."/>
            <person name="Martin F."/>
            <person name="Silar P."/>
            <person name="Natvig D.O."/>
            <person name="Lalanne C."/>
            <person name="Gautier V."/>
            <person name="Ament-Velasquez S.L."/>
            <person name="Kruys A."/>
            <person name="Hutchinson M.I."/>
            <person name="Powell A.J."/>
            <person name="Barry K."/>
            <person name="Miller A.N."/>
            <person name="Grigoriev I.V."/>
            <person name="Debuchy R."/>
            <person name="Gladieux P."/>
            <person name="Hiltunen Thoren M."/>
            <person name="Johannesson H."/>
        </authorList>
    </citation>
    <scope>NUCLEOTIDE SEQUENCE</scope>
    <source>
        <strain evidence="1">CBS 232.78</strain>
    </source>
</reference>
<protein>
    <submittedName>
        <fullName evidence="1">Uncharacterized protein</fullName>
    </submittedName>
</protein>
<keyword evidence="2" id="KW-1185">Reference proteome</keyword>
<dbReference type="AlphaFoldDB" id="A0AAE0U1R6"/>
<proteinExistence type="predicted"/>
<dbReference type="Proteomes" id="UP001285441">
    <property type="component" value="Unassembled WGS sequence"/>
</dbReference>
<dbReference type="EMBL" id="JAULSW010000003">
    <property type="protein sequence ID" value="KAK3387400.1"/>
    <property type="molecule type" value="Genomic_DNA"/>
</dbReference>